<dbReference type="AlphaFoldDB" id="A0A5N5H8K6"/>
<reference evidence="2 3" key="1">
    <citation type="submission" date="2019-09" db="EMBL/GenBank/DDBJ databases">
        <authorList>
            <person name="Ou C."/>
        </authorList>
    </citation>
    <scope>NUCLEOTIDE SEQUENCE [LARGE SCALE GENOMIC DNA]</scope>
    <source>
        <strain evidence="2">S2</strain>
        <tissue evidence="2">Leaf</tissue>
    </source>
</reference>
<evidence type="ECO:0000313" key="2">
    <source>
        <dbReference type="EMBL" id="KAB2624336.1"/>
    </source>
</evidence>
<sequence>METPSYEVSSTRTSMRDPITGAPLAMLWKQTSALESATKANKSEYAPVRARSSGQGELQEKMTVPSTETSMRGSGIRRRSCRTR</sequence>
<reference evidence="2 3" key="3">
    <citation type="submission" date="2019-11" db="EMBL/GenBank/DDBJ databases">
        <title>A de novo genome assembly of a pear dwarfing rootstock.</title>
        <authorList>
            <person name="Wang F."/>
            <person name="Wang J."/>
            <person name="Li S."/>
            <person name="Zhang Y."/>
            <person name="Fang M."/>
            <person name="Ma L."/>
            <person name="Zhao Y."/>
            <person name="Jiang S."/>
        </authorList>
    </citation>
    <scope>NUCLEOTIDE SEQUENCE [LARGE SCALE GENOMIC DNA]</scope>
    <source>
        <strain evidence="2">S2</strain>
        <tissue evidence="2">Leaf</tissue>
    </source>
</reference>
<feature type="compositionally biased region" description="Basic residues" evidence="1">
    <location>
        <begin position="75"/>
        <end position="84"/>
    </location>
</feature>
<comment type="caution">
    <text evidence="2">The sequence shown here is derived from an EMBL/GenBank/DDBJ whole genome shotgun (WGS) entry which is preliminary data.</text>
</comment>
<keyword evidence="3" id="KW-1185">Reference proteome</keyword>
<feature type="region of interest" description="Disordered" evidence="1">
    <location>
        <begin position="38"/>
        <end position="84"/>
    </location>
</feature>
<dbReference type="Proteomes" id="UP000327157">
    <property type="component" value="Chromosome 16"/>
</dbReference>
<name>A0A5N5H8K6_9ROSA</name>
<dbReference type="EMBL" id="SMOL01000160">
    <property type="protein sequence ID" value="KAB2624336.1"/>
    <property type="molecule type" value="Genomic_DNA"/>
</dbReference>
<organism evidence="2 3">
    <name type="scientific">Pyrus ussuriensis x Pyrus communis</name>
    <dbReference type="NCBI Taxonomy" id="2448454"/>
    <lineage>
        <taxon>Eukaryota</taxon>
        <taxon>Viridiplantae</taxon>
        <taxon>Streptophyta</taxon>
        <taxon>Embryophyta</taxon>
        <taxon>Tracheophyta</taxon>
        <taxon>Spermatophyta</taxon>
        <taxon>Magnoliopsida</taxon>
        <taxon>eudicotyledons</taxon>
        <taxon>Gunneridae</taxon>
        <taxon>Pentapetalae</taxon>
        <taxon>rosids</taxon>
        <taxon>fabids</taxon>
        <taxon>Rosales</taxon>
        <taxon>Rosaceae</taxon>
        <taxon>Amygdaloideae</taxon>
        <taxon>Maleae</taxon>
        <taxon>Pyrus</taxon>
    </lineage>
</organism>
<accession>A0A5N5H8K6</accession>
<proteinExistence type="predicted"/>
<evidence type="ECO:0000313" key="3">
    <source>
        <dbReference type="Proteomes" id="UP000327157"/>
    </source>
</evidence>
<protein>
    <submittedName>
        <fullName evidence="2">Uncharacterized protein</fullName>
    </submittedName>
</protein>
<gene>
    <name evidence="2" type="ORF">D8674_015996</name>
</gene>
<reference evidence="3" key="2">
    <citation type="submission" date="2019-10" db="EMBL/GenBank/DDBJ databases">
        <title>A de novo genome assembly of a pear dwarfing rootstock.</title>
        <authorList>
            <person name="Wang F."/>
            <person name="Wang J."/>
            <person name="Li S."/>
            <person name="Zhang Y."/>
            <person name="Fang M."/>
            <person name="Ma L."/>
            <person name="Zhao Y."/>
            <person name="Jiang S."/>
        </authorList>
    </citation>
    <scope>NUCLEOTIDE SEQUENCE [LARGE SCALE GENOMIC DNA]</scope>
</reference>
<evidence type="ECO:0000256" key="1">
    <source>
        <dbReference type="SAM" id="MobiDB-lite"/>
    </source>
</evidence>